<sequence>MKPWAKRFYNSRAWKECRASYIIKVHGLCERCGKPGKIVHHKCYLTPHNINDPYVSLNHNNLEYLCQDCHNNEHHGDDGIVAQGLMFDEEGNLVQRGESDE</sequence>
<keyword evidence="2" id="KW-1185">Reference proteome</keyword>
<reference evidence="2" key="1">
    <citation type="journal article" date="2019" name="Int. J. Syst. Evol. Microbiol.">
        <title>The Global Catalogue of Microorganisms (GCM) 10K type strain sequencing project: providing services to taxonomists for standard genome sequencing and annotation.</title>
        <authorList>
            <consortium name="The Broad Institute Genomics Platform"/>
            <consortium name="The Broad Institute Genome Sequencing Center for Infectious Disease"/>
            <person name="Wu L."/>
            <person name="Ma J."/>
        </authorList>
    </citation>
    <scope>NUCLEOTIDE SEQUENCE [LARGE SCALE GENOMIC DNA]</scope>
    <source>
        <strain evidence="2">CCUG 59189</strain>
    </source>
</reference>
<dbReference type="RefSeq" id="WP_379319317.1">
    <property type="nucleotide sequence ID" value="NZ_JBHTLM010000006.1"/>
</dbReference>
<evidence type="ECO:0000313" key="1">
    <source>
        <dbReference type="EMBL" id="MFD1176876.1"/>
    </source>
</evidence>
<accession>A0ABW3RYD7</accession>
<evidence type="ECO:0000313" key="2">
    <source>
        <dbReference type="Proteomes" id="UP001597262"/>
    </source>
</evidence>
<organism evidence="1 2">
    <name type="scientific">Paenibacillus puldeungensis</name>
    <dbReference type="NCBI Taxonomy" id="696536"/>
    <lineage>
        <taxon>Bacteria</taxon>
        <taxon>Bacillati</taxon>
        <taxon>Bacillota</taxon>
        <taxon>Bacilli</taxon>
        <taxon>Bacillales</taxon>
        <taxon>Paenibacillaceae</taxon>
        <taxon>Paenibacillus</taxon>
    </lineage>
</organism>
<name>A0ABW3RYD7_9BACL</name>
<keyword evidence="1" id="KW-0255">Endonuclease</keyword>
<proteinExistence type="predicted"/>
<keyword evidence="1" id="KW-0378">Hydrolase</keyword>
<protein>
    <submittedName>
        <fullName evidence="1">HNH endonuclease</fullName>
    </submittedName>
</protein>
<dbReference type="EMBL" id="JBHTLM010000006">
    <property type="protein sequence ID" value="MFD1176876.1"/>
    <property type="molecule type" value="Genomic_DNA"/>
</dbReference>
<dbReference type="GO" id="GO:0004519">
    <property type="term" value="F:endonuclease activity"/>
    <property type="evidence" value="ECO:0007669"/>
    <property type="project" value="UniProtKB-KW"/>
</dbReference>
<dbReference type="Proteomes" id="UP001597262">
    <property type="component" value="Unassembled WGS sequence"/>
</dbReference>
<keyword evidence="1" id="KW-0540">Nuclease</keyword>
<gene>
    <name evidence="1" type="ORF">ACFQ3W_11270</name>
</gene>
<comment type="caution">
    <text evidence="1">The sequence shown here is derived from an EMBL/GenBank/DDBJ whole genome shotgun (WGS) entry which is preliminary data.</text>
</comment>